<feature type="compositionally biased region" description="Pro residues" evidence="1">
    <location>
        <begin position="80"/>
        <end position="92"/>
    </location>
</feature>
<dbReference type="Proteomes" id="UP001291623">
    <property type="component" value="Unassembled WGS sequence"/>
</dbReference>
<accession>A0AAE1SP72</accession>
<comment type="caution">
    <text evidence="3">The sequence shown here is derived from an EMBL/GenBank/DDBJ whole genome shotgun (WGS) entry which is preliminary data.</text>
</comment>
<sequence>MRPVGIISCILISLLIHELDMVHKYELVMVEARSLQYSSYNELFNSQHKVARELRSLDRNKGSSRSTLSPPKPNWRIYFSPPPRPPPPPPSAPSNYYP</sequence>
<dbReference type="AlphaFoldDB" id="A0AAE1SP72"/>
<feature type="signal peptide" evidence="2">
    <location>
        <begin position="1"/>
        <end position="24"/>
    </location>
</feature>
<name>A0AAE1SP72_9SOLA</name>
<evidence type="ECO:0000313" key="4">
    <source>
        <dbReference type="Proteomes" id="UP001291623"/>
    </source>
</evidence>
<feature type="region of interest" description="Disordered" evidence="1">
    <location>
        <begin position="55"/>
        <end position="98"/>
    </location>
</feature>
<proteinExistence type="predicted"/>
<evidence type="ECO:0000256" key="1">
    <source>
        <dbReference type="SAM" id="MobiDB-lite"/>
    </source>
</evidence>
<keyword evidence="2" id="KW-0732">Signal</keyword>
<evidence type="ECO:0000256" key="2">
    <source>
        <dbReference type="SAM" id="SignalP"/>
    </source>
</evidence>
<reference evidence="3" key="1">
    <citation type="submission" date="2023-12" db="EMBL/GenBank/DDBJ databases">
        <title>Genome assembly of Anisodus tanguticus.</title>
        <authorList>
            <person name="Wang Y.-J."/>
        </authorList>
    </citation>
    <scope>NUCLEOTIDE SEQUENCE</scope>
    <source>
        <strain evidence="3">KB-2021</strain>
        <tissue evidence="3">Leaf</tissue>
    </source>
</reference>
<keyword evidence="4" id="KW-1185">Reference proteome</keyword>
<organism evidence="3 4">
    <name type="scientific">Anisodus tanguticus</name>
    <dbReference type="NCBI Taxonomy" id="243964"/>
    <lineage>
        <taxon>Eukaryota</taxon>
        <taxon>Viridiplantae</taxon>
        <taxon>Streptophyta</taxon>
        <taxon>Embryophyta</taxon>
        <taxon>Tracheophyta</taxon>
        <taxon>Spermatophyta</taxon>
        <taxon>Magnoliopsida</taxon>
        <taxon>eudicotyledons</taxon>
        <taxon>Gunneridae</taxon>
        <taxon>Pentapetalae</taxon>
        <taxon>asterids</taxon>
        <taxon>lamiids</taxon>
        <taxon>Solanales</taxon>
        <taxon>Solanaceae</taxon>
        <taxon>Solanoideae</taxon>
        <taxon>Hyoscyameae</taxon>
        <taxon>Anisodus</taxon>
    </lineage>
</organism>
<protein>
    <submittedName>
        <fullName evidence="3">Uncharacterized protein</fullName>
    </submittedName>
</protein>
<gene>
    <name evidence="3" type="ORF">RND71_008914</name>
</gene>
<evidence type="ECO:0000313" key="3">
    <source>
        <dbReference type="EMBL" id="KAK4373530.1"/>
    </source>
</evidence>
<feature type="chain" id="PRO_5042121045" evidence="2">
    <location>
        <begin position="25"/>
        <end position="98"/>
    </location>
</feature>
<dbReference type="EMBL" id="JAVYJV010000004">
    <property type="protein sequence ID" value="KAK4373530.1"/>
    <property type="molecule type" value="Genomic_DNA"/>
</dbReference>